<keyword evidence="1" id="KW-0732">Signal</keyword>
<feature type="chain" id="PRO_5001978390" evidence="1">
    <location>
        <begin position="24"/>
        <end position="97"/>
    </location>
</feature>
<dbReference type="AlphaFoldDB" id="A0A0A0WKE4"/>
<protein>
    <submittedName>
        <fullName evidence="2">Putative secreted protein</fullName>
    </submittedName>
</protein>
<name>A0A0A0WKE4_MAYDE</name>
<accession>A0A0A0WKE4</accession>
<feature type="non-terminal residue" evidence="2">
    <location>
        <position position="97"/>
    </location>
</feature>
<proteinExistence type="predicted"/>
<reference evidence="2" key="1">
    <citation type="journal article" date="2014" name="Insect Sci.">
        <title>The evolution of Hessian fly from the Old World to the New World: evidence from molecular markers.</title>
        <authorList>
            <person name="Schemerhorn B.J."/>
            <person name="Crane Y.M."/>
            <person name="Crane C.F."/>
        </authorList>
    </citation>
    <scope>NUCLEOTIDE SEQUENCE</scope>
</reference>
<dbReference type="EMBL" id="KJ917330">
    <property type="protein sequence ID" value="AIW82687.1"/>
    <property type="molecule type" value="Genomic_DNA"/>
</dbReference>
<evidence type="ECO:0000313" key="2">
    <source>
        <dbReference type="EMBL" id="AIW82687.1"/>
    </source>
</evidence>
<evidence type="ECO:0000256" key="1">
    <source>
        <dbReference type="SAM" id="SignalP"/>
    </source>
</evidence>
<sequence>MGFIYGLAVVLIIFEGIIVQCEGAPNQIQNTPINDIQYAPNIDTEVDLPILPNDIIELIFSKTDFERIQEAAREKIVPTTDIIMSRILQDHIIVIRP</sequence>
<feature type="signal peptide" evidence="1">
    <location>
        <begin position="1"/>
        <end position="23"/>
    </location>
</feature>
<organism evidence="2">
    <name type="scientific">Mayetiola destructor</name>
    <name type="common">Hessian fly</name>
    <dbReference type="NCBI Taxonomy" id="39758"/>
    <lineage>
        <taxon>Eukaryota</taxon>
        <taxon>Metazoa</taxon>
        <taxon>Ecdysozoa</taxon>
        <taxon>Arthropoda</taxon>
        <taxon>Hexapoda</taxon>
        <taxon>Insecta</taxon>
        <taxon>Pterygota</taxon>
        <taxon>Neoptera</taxon>
        <taxon>Endopterygota</taxon>
        <taxon>Diptera</taxon>
        <taxon>Nematocera</taxon>
        <taxon>Sciaroidea</taxon>
        <taxon>Cecidomyiidae</taxon>
        <taxon>Mayetiola</taxon>
    </lineage>
</organism>